<evidence type="ECO:0000259" key="1">
    <source>
        <dbReference type="Pfam" id="PF17514"/>
    </source>
</evidence>
<protein>
    <recommendedName>
        <fullName evidence="1">DUF5442 domain-containing protein</fullName>
    </recommendedName>
</protein>
<dbReference type="InterPro" id="IPR035241">
    <property type="entry name" value="DUF5442"/>
</dbReference>
<evidence type="ECO:0000313" key="2">
    <source>
        <dbReference type="EMBL" id="CAG9805776.1"/>
    </source>
</evidence>
<evidence type="ECO:0000313" key="3">
    <source>
        <dbReference type="Proteomes" id="UP001153620"/>
    </source>
</evidence>
<dbReference type="Proteomes" id="UP001153620">
    <property type="component" value="Chromosome 2"/>
</dbReference>
<dbReference type="EMBL" id="OU895878">
    <property type="protein sequence ID" value="CAG9805776.1"/>
    <property type="molecule type" value="Genomic_DNA"/>
</dbReference>
<organism evidence="2 3">
    <name type="scientific">Chironomus riparius</name>
    <dbReference type="NCBI Taxonomy" id="315576"/>
    <lineage>
        <taxon>Eukaryota</taxon>
        <taxon>Metazoa</taxon>
        <taxon>Ecdysozoa</taxon>
        <taxon>Arthropoda</taxon>
        <taxon>Hexapoda</taxon>
        <taxon>Insecta</taxon>
        <taxon>Pterygota</taxon>
        <taxon>Neoptera</taxon>
        <taxon>Endopterygota</taxon>
        <taxon>Diptera</taxon>
        <taxon>Nematocera</taxon>
        <taxon>Chironomoidea</taxon>
        <taxon>Chironomidae</taxon>
        <taxon>Chironominae</taxon>
        <taxon>Chironomus</taxon>
    </lineage>
</organism>
<feature type="domain" description="DUF5442" evidence="1">
    <location>
        <begin position="90"/>
        <end position="173"/>
    </location>
</feature>
<reference evidence="2" key="1">
    <citation type="submission" date="2022-01" db="EMBL/GenBank/DDBJ databases">
        <authorList>
            <person name="King R."/>
        </authorList>
    </citation>
    <scope>NUCLEOTIDE SEQUENCE</scope>
</reference>
<name>A0A9N9WTU8_9DIPT</name>
<gene>
    <name evidence="2" type="ORF">CHIRRI_LOCUS8644</name>
</gene>
<proteinExistence type="predicted"/>
<accession>A0A9N9WTU8</accession>
<dbReference type="Pfam" id="PF17514">
    <property type="entry name" value="DUF5442"/>
    <property type="match status" value="1"/>
</dbReference>
<sequence length="363" mass="41422">MVFIMGAKLKCSNEELSLQFNITSFERKGVHFYLNCLKYHLKVLEPTSKLIENFAISEEDIKICSKRIYVAEIEQLQQIFEESVNQKTSVFTCGAVSGANDYVKFIAKNAILQKGNIHKVLREVEMRNIKEYFQNVVISTVDCITKRFEDNPSAFLANNTLNYFFKKSLIPSKAEFYFQESITLAEVENNVDSECIKEKLKLTEFGNTTLLQEEAAIFIASAKSKCNLINFKSILKSIINSVDGRSWDSGCSKYYLHKLEPTSKLANYSNDDSENIEDSCKNYEPLIYLYRTINIKYENAIGKLTETTCGLVTDEFLKAISYKTILLKVEEDEAIKNSGMEELLSSVIEKLHRLADCVLKNVA</sequence>
<reference evidence="2" key="2">
    <citation type="submission" date="2022-10" db="EMBL/GenBank/DDBJ databases">
        <authorList>
            <consortium name="ENA_rothamsted_submissions"/>
            <consortium name="culmorum"/>
            <person name="King R."/>
        </authorList>
    </citation>
    <scope>NUCLEOTIDE SEQUENCE</scope>
</reference>
<dbReference type="AlphaFoldDB" id="A0A9N9WTU8"/>
<keyword evidence="3" id="KW-1185">Reference proteome</keyword>